<comment type="subunit">
    <text evidence="6">Homodimer.</text>
</comment>
<reference evidence="10" key="1">
    <citation type="journal article" date="2019" name="Int. J. Syst. Evol. Microbiol.">
        <title>The Global Catalogue of Microorganisms (GCM) 10K type strain sequencing project: providing services to taxonomists for standard genome sequencing and annotation.</title>
        <authorList>
            <consortium name="The Broad Institute Genomics Platform"/>
            <consortium name="The Broad Institute Genome Sequencing Center for Infectious Disease"/>
            <person name="Wu L."/>
            <person name="Ma J."/>
        </authorList>
    </citation>
    <scope>NUCLEOTIDE SEQUENCE [LARGE SCALE GENOMIC DNA]</scope>
    <source>
        <strain evidence="10">CGMCC 1.8884</strain>
    </source>
</reference>
<feature type="domain" description="FAD/NAD(P)-binding" evidence="8">
    <location>
        <begin position="13"/>
        <end position="303"/>
    </location>
</feature>
<comment type="similarity">
    <text evidence="6">Belongs to the class-II pyridine nucleotide-disulfide oxidoreductase family.</text>
</comment>
<evidence type="ECO:0000256" key="3">
    <source>
        <dbReference type="ARBA" id="ARBA00023002"/>
    </source>
</evidence>
<sequence>MLSGMTAPTSHDYDVVIIGGGPAGLTAAIYTGRAQLSTLILEKGMPGGQIAWSEEVENFPGFPEPIPGMELAQRMHQQAEKFGAKVEMEEVQSVQHDAGAHPYPFTVRGYNGEYRAKAVILATGAEPRKLGIPGEENFWGKGVSTCATCDGFFYRGKKVVVVGGGDAAVEEGLFLTKFADEVTVIHRRDTLRANKVAQARAFANPKMKFIWDTAVEEIQGGDSVSGVKLRHLKTGEVSELATDGVFIFIGHVPNTGFVKDLVKLRDDGYVDVRDDIYTNIPMLFAAGDVSDYVYRQLATSVGAGTRAAMTVERQLAALEVEGEEGGAQTAAD</sequence>
<keyword evidence="2 6" id="KW-0274">FAD</keyword>
<keyword evidence="4" id="KW-1015">Disulfide bond</keyword>
<evidence type="ECO:0000256" key="1">
    <source>
        <dbReference type="ARBA" id="ARBA00022630"/>
    </source>
</evidence>
<evidence type="ECO:0000259" key="8">
    <source>
        <dbReference type="Pfam" id="PF07992"/>
    </source>
</evidence>
<dbReference type="InterPro" id="IPR036188">
    <property type="entry name" value="FAD/NAD-bd_sf"/>
</dbReference>
<name>A0ABQ2PY19_9DEIO</name>
<organism evidence="9 10">
    <name type="scientific">Deinococcus wulumuqiensis</name>
    <dbReference type="NCBI Taxonomy" id="980427"/>
    <lineage>
        <taxon>Bacteria</taxon>
        <taxon>Thermotogati</taxon>
        <taxon>Deinococcota</taxon>
        <taxon>Deinococci</taxon>
        <taxon>Deinococcales</taxon>
        <taxon>Deinococcaceae</taxon>
        <taxon>Deinococcus</taxon>
    </lineage>
</organism>
<dbReference type="InterPro" id="IPR023753">
    <property type="entry name" value="FAD/NAD-binding_dom"/>
</dbReference>
<keyword evidence="5 6" id="KW-0676">Redox-active center</keyword>
<protein>
    <recommendedName>
        <fullName evidence="6">Thioredoxin reductase</fullName>
        <ecNumber evidence="6">1.8.1.9</ecNumber>
    </recommendedName>
</protein>
<proteinExistence type="inferred from homology"/>
<dbReference type="NCBIfam" id="TIGR01292">
    <property type="entry name" value="TRX_reduct"/>
    <property type="match status" value="1"/>
</dbReference>
<keyword evidence="1 6" id="KW-0285">Flavoprotein</keyword>
<evidence type="ECO:0000256" key="7">
    <source>
        <dbReference type="RuleBase" id="RU003881"/>
    </source>
</evidence>
<accession>A0ABQ2PY19</accession>
<evidence type="ECO:0000313" key="10">
    <source>
        <dbReference type="Proteomes" id="UP000630135"/>
    </source>
</evidence>
<comment type="caution">
    <text evidence="9">The sequence shown here is derived from an EMBL/GenBank/DDBJ whole genome shotgun (WGS) entry which is preliminary data.</text>
</comment>
<keyword evidence="3 6" id="KW-0560">Oxidoreductase</keyword>
<dbReference type="Proteomes" id="UP000630135">
    <property type="component" value="Unassembled WGS sequence"/>
</dbReference>
<dbReference type="PROSITE" id="PS00573">
    <property type="entry name" value="PYRIDINE_REDOX_2"/>
    <property type="match status" value="1"/>
</dbReference>
<evidence type="ECO:0000313" key="9">
    <source>
        <dbReference type="EMBL" id="GGP30340.1"/>
    </source>
</evidence>
<dbReference type="Pfam" id="PF07992">
    <property type="entry name" value="Pyr_redox_2"/>
    <property type="match status" value="1"/>
</dbReference>
<gene>
    <name evidence="9" type="ORF">GCM10008021_19910</name>
</gene>
<dbReference type="InterPro" id="IPR008255">
    <property type="entry name" value="Pyr_nucl-diS_OxRdtase_2_AS"/>
</dbReference>
<dbReference type="PRINTS" id="PR00469">
    <property type="entry name" value="PNDRDTASEII"/>
</dbReference>
<dbReference type="EC" id="1.8.1.9" evidence="6"/>
<keyword evidence="7" id="KW-0521">NADP</keyword>
<evidence type="ECO:0000256" key="6">
    <source>
        <dbReference type="RuleBase" id="RU003880"/>
    </source>
</evidence>
<evidence type="ECO:0000256" key="5">
    <source>
        <dbReference type="ARBA" id="ARBA00023284"/>
    </source>
</evidence>
<keyword evidence="10" id="KW-1185">Reference proteome</keyword>
<evidence type="ECO:0000256" key="4">
    <source>
        <dbReference type="ARBA" id="ARBA00023157"/>
    </source>
</evidence>
<dbReference type="PANTHER" id="PTHR48105">
    <property type="entry name" value="THIOREDOXIN REDUCTASE 1-RELATED-RELATED"/>
    <property type="match status" value="1"/>
</dbReference>
<dbReference type="Gene3D" id="3.50.50.60">
    <property type="entry name" value="FAD/NAD(P)-binding domain"/>
    <property type="match status" value="2"/>
</dbReference>
<dbReference type="InterPro" id="IPR050097">
    <property type="entry name" value="Ferredoxin-NADP_redctase_2"/>
</dbReference>
<comment type="catalytic activity">
    <reaction evidence="6">
        <text>[thioredoxin]-dithiol + NADP(+) = [thioredoxin]-disulfide + NADPH + H(+)</text>
        <dbReference type="Rhea" id="RHEA:20345"/>
        <dbReference type="Rhea" id="RHEA-COMP:10698"/>
        <dbReference type="Rhea" id="RHEA-COMP:10700"/>
        <dbReference type="ChEBI" id="CHEBI:15378"/>
        <dbReference type="ChEBI" id="CHEBI:29950"/>
        <dbReference type="ChEBI" id="CHEBI:50058"/>
        <dbReference type="ChEBI" id="CHEBI:57783"/>
        <dbReference type="ChEBI" id="CHEBI:58349"/>
        <dbReference type="EC" id="1.8.1.9"/>
    </reaction>
</comment>
<evidence type="ECO:0000256" key="2">
    <source>
        <dbReference type="ARBA" id="ARBA00022827"/>
    </source>
</evidence>
<dbReference type="EMBL" id="BMLZ01000025">
    <property type="protein sequence ID" value="GGP30340.1"/>
    <property type="molecule type" value="Genomic_DNA"/>
</dbReference>
<dbReference type="SUPFAM" id="SSF51905">
    <property type="entry name" value="FAD/NAD(P)-binding domain"/>
    <property type="match status" value="1"/>
</dbReference>
<comment type="cofactor">
    <cofactor evidence="7">
        <name>FAD</name>
        <dbReference type="ChEBI" id="CHEBI:57692"/>
    </cofactor>
    <text evidence="7">Binds 1 FAD per subunit.</text>
</comment>
<dbReference type="InterPro" id="IPR005982">
    <property type="entry name" value="Thioredox_Rdtase"/>
</dbReference>
<dbReference type="PRINTS" id="PR00368">
    <property type="entry name" value="FADPNR"/>
</dbReference>